<dbReference type="SMART" id="SM00857">
    <property type="entry name" value="Resolvase"/>
    <property type="match status" value="1"/>
</dbReference>
<dbReference type="Gene3D" id="3.40.50.1390">
    <property type="entry name" value="Resolvase, N-terminal catalytic domain"/>
    <property type="match status" value="1"/>
</dbReference>
<comment type="similarity">
    <text evidence="1">Belongs to the site-specific recombinase resolvase family.</text>
</comment>
<feature type="domain" description="Resolvase/invertase-type recombinase catalytic" evidence="6">
    <location>
        <begin position="19"/>
        <end position="150"/>
    </location>
</feature>
<protein>
    <submittedName>
        <fullName evidence="7">Recombinase family protein</fullName>
    </submittedName>
</protein>
<keyword evidence="3" id="KW-0238">DNA-binding</keyword>
<evidence type="ECO:0000256" key="1">
    <source>
        <dbReference type="ARBA" id="ARBA00009913"/>
    </source>
</evidence>
<proteinExistence type="inferred from homology"/>
<dbReference type="SUPFAM" id="SSF53041">
    <property type="entry name" value="Resolvase-like"/>
    <property type="match status" value="1"/>
</dbReference>
<keyword evidence="8" id="KW-1185">Reference proteome</keyword>
<dbReference type="EMBL" id="JBGOOT010000013">
    <property type="protein sequence ID" value="MEZ8196244.1"/>
    <property type="molecule type" value="Genomic_DNA"/>
</dbReference>
<organism evidence="7 8">
    <name type="scientific">Vibrio cortegadensis</name>
    <dbReference type="NCBI Taxonomy" id="1328770"/>
    <lineage>
        <taxon>Bacteria</taxon>
        <taxon>Pseudomonadati</taxon>
        <taxon>Pseudomonadota</taxon>
        <taxon>Gammaproteobacteria</taxon>
        <taxon>Vibrionales</taxon>
        <taxon>Vibrionaceae</taxon>
        <taxon>Vibrio</taxon>
    </lineage>
</organism>
<evidence type="ECO:0000259" key="6">
    <source>
        <dbReference type="PROSITE" id="PS51736"/>
    </source>
</evidence>
<dbReference type="InterPro" id="IPR050639">
    <property type="entry name" value="SSR_resolvase"/>
</dbReference>
<dbReference type="InterPro" id="IPR006118">
    <property type="entry name" value="Recombinase_CS"/>
</dbReference>
<name>A0ABV4M9P2_9VIBR</name>
<evidence type="ECO:0000256" key="2">
    <source>
        <dbReference type="ARBA" id="ARBA00022908"/>
    </source>
</evidence>
<evidence type="ECO:0000313" key="7">
    <source>
        <dbReference type="EMBL" id="MEZ8196244.1"/>
    </source>
</evidence>
<evidence type="ECO:0000313" key="8">
    <source>
        <dbReference type="Proteomes" id="UP001569153"/>
    </source>
</evidence>
<dbReference type="InterPro" id="IPR006119">
    <property type="entry name" value="Resolv_N"/>
</dbReference>
<feature type="active site" description="O-(5'-phospho-DNA)-serine intermediate" evidence="5">
    <location>
        <position position="27"/>
    </location>
</feature>
<dbReference type="InterPro" id="IPR006120">
    <property type="entry name" value="Resolvase_HTH_dom"/>
</dbReference>
<gene>
    <name evidence="7" type="ORF">ACED38_15320</name>
</gene>
<dbReference type="Proteomes" id="UP001569153">
    <property type="component" value="Unassembled WGS sequence"/>
</dbReference>
<keyword evidence="2" id="KW-0229">DNA integration</keyword>
<accession>A0ABV4M9P2</accession>
<comment type="caution">
    <text evidence="7">The sequence shown here is derived from an EMBL/GenBank/DDBJ whole genome shotgun (WGS) entry which is preliminary data.</text>
</comment>
<dbReference type="RefSeq" id="WP_371730842.1">
    <property type="nucleotide sequence ID" value="NZ_JBGOOT010000013.1"/>
</dbReference>
<evidence type="ECO:0000256" key="3">
    <source>
        <dbReference type="ARBA" id="ARBA00023125"/>
    </source>
</evidence>
<evidence type="ECO:0000256" key="4">
    <source>
        <dbReference type="ARBA" id="ARBA00023172"/>
    </source>
</evidence>
<keyword evidence="4" id="KW-0233">DNA recombination</keyword>
<dbReference type="InterPro" id="IPR036162">
    <property type="entry name" value="Resolvase-like_N_sf"/>
</dbReference>
<dbReference type="CDD" id="cd03768">
    <property type="entry name" value="SR_ResInv"/>
    <property type="match status" value="1"/>
</dbReference>
<dbReference type="Pfam" id="PF00239">
    <property type="entry name" value="Resolvase"/>
    <property type="match status" value="1"/>
</dbReference>
<dbReference type="Gene3D" id="1.10.10.60">
    <property type="entry name" value="Homeodomain-like"/>
    <property type="match status" value="1"/>
</dbReference>
<sequence length="198" mass="21760">MAALLVADFLFLSGETDMAIVGYARVSTTGQSLEAQLNALADCELIFQEKASGAHSERQELARMLEYIREGDTVKVTKLCRLARNTKHLLEVVELLDSKKVSLQVLNLGIDTASPTGRLMVTLIGAIATFERQLLLERQAEGIALAKQKGKYKGRKPTARAKQSQVRELLARGMSKSLIAAELDISLSSVYRIEKNNV</sequence>
<dbReference type="Pfam" id="PF02796">
    <property type="entry name" value="HTH_7"/>
    <property type="match status" value="1"/>
</dbReference>
<dbReference type="PANTHER" id="PTHR30461">
    <property type="entry name" value="DNA-INVERTASE FROM LAMBDOID PROPHAGE"/>
    <property type="match status" value="1"/>
</dbReference>
<reference evidence="7 8" key="1">
    <citation type="submission" date="2024-06" db="EMBL/GenBank/DDBJ databases">
        <authorList>
            <person name="Steensen K."/>
            <person name="Seneca J."/>
            <person name="Bartlau N."/>
            <person name="Yu A.X."/>
            <person name="Polz M.F."/>
        </authorList>
    </citation>
    <scope>NUCLEOTIDE SEQUENCE [LARGE SCALE GENOMIC DNA]</scope>
    <source>
        <strain evidence="7 8">FF146</strain>
    </source>
</reference>
<dbReference type="PROSITE" id="PS00397">
    <property type="entry name" value="RECOMBINASES_1"/>
    <property type="match status" value="1"/>
</dbReference>
<evidence type="ECO:0000256" key="5">
    <source>
        <dbReference type="PROSITE-ProRule" id="PRU10137"/>
    </source>
</evidence>
<dbReference type="PROSITE" id="PS51736">
    <property type="entry name" value="RECOMBINASES_3"/>
    <property type="match status" value="1"/>
</dbReference>
<dbReference type="PANTHER" id="PTHR30461:SF26">
    <property type="entry name" value="RESOLVASE HOMOLOG YNEB"/>
    <property type="match status" value="1"/>
</dbReference>